<dbReference type="AlphaFoldDB" id="A0A0F9A9U5"/>
<gene>
    <name evidence="1" type="ORF">LCGC14_2677850</name>
</gene>
<organism evidence="1">
    <name type="scientific">marine sediment metagenome</name>
    <dbReference type="NCBI Taxonomy" id="412755"/>
    <lineage>
        <taxon>unclassified sequences</taxon>
        <taxon>metagenomes</taxon>
        <taxon>ecological metagenomes</taxon>
    </lineage>
</organism>
<comment type="caution">
    <text evidence="1">The sequence shown here is derived from an EMBL/GenBank/DDBJ whole genome shotgun (WGS) entry which is preliminary data.</text>
</comment>
<protein>
    <submittedName>
        <fullName evidence="1">Uncharacterized protein</fullName>
    </submittedName>
</protein>
<name>A0A0F9A9U5_9ZZZZ</name>
<accession>A0A0F9A9U5</accession>
<dbReference type="EMBL" id="LAZR01047131">
    <property type="protein sequence ID" value="KKK94940.1"/>
    <property type="molecule type" value="Genomic_DNA"/>
</dbReference>
<evidence type="ECO:0000313" key="1">
    <source>
        <dbReference type="EMBL" id="KKK94940.1"/>
    </source>
</evidence>
<sequence>MKTVNGAIVRTPDDRIITENEFSPAAEEFSYGNDVHHKRTNQAGVVMGTNGSLVSVCYYDKETGKIQDAVNISMSDLINDSSK</sequence>
<reference evidence="1" key="1">
    <citation type="journal article" date="2015" name="Nature">
        <title>Complex archaea that bridge the gap between prokaryotes and eukaryotes.</title>
        <authorList>
            <person name="Spang A."/>
            <person name="Saw J.H."/>
            <person name="Jorgensen S.L."/>
            <person name="Zaremba-Niedzwiedzka K."/>
            <person name="Martijn J."/>
            <person name="Lind A.E."/>
            <person name="van Eijk R."/>
            <person name="Schleper C."/>
            <person name="Guy L."/>
            <person name="Ettema T.J."/>
        </authorList>
    </citation>
    <scope>NUCLEOTIDE SEQUENCE</scope>
</reference>
<proteinExistence type="predicted"/>